<reference evidence="11" key="1">
    <citation type="submission" date="2023-06" db="EMBL/GenBank/DDBJ databases">
        <title>Cytophagales bacterium Strain LB-30, isolated from soil.</title>
        <authorList>
            <person name="Liu B."/>
        </authorList>
    </citation>
    <scope>NUCLEOTIDE SEQUENCE</scope>
    <source>
        <strain evidence="11">LB-30</strain>
    </source>
</reference>
<feature type="transmembrane region" description="Helical" evidence="10">
    <location>
        <begin position="101"/>
        <end position="120"/>
    </location>
</feature>
<evidence type="ECO:0000256" key="4">
    <source>
        <dbReference type="ARBA" id="ARBA00017522"/>
    </source>
</evidence>
<feature type="transmembrane region" description="Helical" evidence="10">
    <location>
        <begin position="174"/>
        <end position="193"/>
    </location>
</feature>
<evidence type="ECO:0000256" key="9">
    <source>
        <dbReference type="ARBA" id="ARBA00023136"/>
    </source>
</evidence>
<evidence type="ECO:0000256" key="2">
    <source>
        <dbReference type="ARBA" id="ARBA00004651"/>
    </source>
</evidence>
<comment type="similarity">
    <text evidence="3">Belongs to the nicotinamide ribonucleoside (NR) uptake permease (TC 4.B.1) family.</text>
</comment>
<keyword evidence="12" id="KW-1185">Reference proteome</keyword>
<feature type="transmembrane region" description="Helical" evidence="10">
    <location>
        <begin position="39"/>
        <end position="55"/>
    </location>
</feature>
<evidence type="ECO:0000313" key="11">
    <source>
        <dbReference type="EMBL" id="MDN4164477.1"/>
    </source>
</evidence>
<proteinExistence type="inferred from homology"/>
<dbReference type="RefSeq" id="WP_320003006.1">
    <property type="nucleotide sequence ID" value="NZ_JAUHJS010000002.1"/>
</dbReference>
<dbReference type="Pfam" id="PF04973">
    <property type="entry name" value="NMN_transporter"/>
    <property type="match status" value="1"/>
</dbReference>
<feature type="transmembrane region" description="Helical" evidence="10">
    <location>
        <begin position="12"/>
        <end position="32"/>
    </location>
</feature>
<evidence type="ECO:0000256" key="3">
    <source>
        <dbReference type="ARBA" id="ARBA00006669"/>
    </source>
</evidence>
<keyword evidence="9 10" id="KW-0472">Membrane</keyword>
<dbReference type="PANTHER" id="PTHR36122:SF2">
    <property type="entry name" value="NICOTINAMIDE RIBOSIDE TRANSPORTER PNUC"/>
    <property type="match status" value="1"/>
</dbReference>
<evidence type="ECO:0000313" key="12">
    <source>
        <dbReference type="Proteomes" id="UP001168552"/>
    </source>
</evidence>
<evidence type="ECO:0000256" key="10">
    <source>
        <dbReference type="SAM" id="Phobius"/>
    </source>
</evidence>
<dbReference type="EMBL" id="JAUHJS010000002">
    <property type="protein sequence ID" value="MDN4164477.1"/>
    <property type="molecule type" value="Genomic_DNA"/>
</dbReference>
<comment type="caution">
    <text evidence="11">The sequence shown here is derived from an EMBL/GenBank/DDBJ whole genome shotgun (WGS) entry which is preliminary data.</text>
</comment>
<dbReference type="PANTHER" id="PTHR36122">
    <property type="entry name" value="NICOTINAMIDE RIBOSIDE TRANSPORTER PNUC"/>
    <property type="match status" value="1"/>
</dbReference>
<name>A0ABT8F233_9BACT</name>
<evidence type="ECO:0000256" key="8">
    <source>
        <dbReference type="ARBA" id="ARBA00022989"/>
    </source>
</evidence>
<evidence type="ECO:0000256" key="6">
    <source>
        <dbReference type="ARBA" id="ARBA00022475"/>
    </source>
</evidence>
<gene>
    <name evidence="11" type="primary">pnuC</name>
    <name evidence="11" type="ORF">QWY31_03135</name>
</gene>
<evidence type="ECO:0000256" key="1">
    <source>
        <dbReference type="ARBA" id="ARBA00002672"/>
    </source>
</evidence>
<comment type="subcellular location">
    <subcellularLocation>
        <location evidence="2">Cell membrane</location>
        <topology evidence="2">Multi-pass membrane protein</topology>
    </subcellularLocation>
</comment>
<evidence type="ECO:0000256" key="5">
    <source>
        <dbReference type="ARBA" id="ARBA00022448"/>
    </source>
</evidence>
<feature type="transmembrane region" description="Helical" evidence="10">
    <location>
        <begin position="126"/>
        <end position="146"/>
    </location>
</feature>
<keyword evidence="5" id="KW-0813">Transport</keyword>
<dbReference type="NCBIfam" id="TIGR01528">
    <property type="entry name" value="NMN_trans_PnuC"/>
    <property type="match status" value="1"/>
</dbReference>
<organism evidence="11 12">
    <name type="scientific">Shiella aurantiaca</name>
    <dbReference type="NCBI Taxonomy" id="3058365"/>
    <lineage>
        <taxon>Bacteria</taxon>
        <taxon>Pseudomonadati</taxon>
        <taxon>Bacteroidota</taxon>
        <taxon>Cytophagia</taxon>
        <taxon>Cytophagales</taxon>
        <taxon>Shiellaceae</taxon>
        <taxon>Shiella</taxon>
    </lineage>
</organism>
<comment type="function">
    <text evidence="1">Required for nicotinamide riboside transport across the inner membrane.</text>
</comment>
<keyword evidence="8 10" id="KW-1133">Transmembrane helix</keyword>
<keyword evidence="6" id="KW-1003">Cell membrane</keyword>
<accession>A0ABT8F233</accession>
<keyword evidence="7 10" id="KW-0812">Transmembrane</keyword>
<dbReference type="Proteomes" id="UP001168552">
    <property type="component" value="Unassembled WGS sequence"/>
</dbReference>
<sequence>MTDSILEGIYSAWQAMTWWEAAGVFFGLLYIFLAARENSWCWGAGLISVLIYVKICWEAHLLAELSLQGFYLIITAYGWYQWKWGFKKKELPIGQLSLPQHVGLISGGLLASALMGWLLSRYTEASLPYIDSFTTVFSMITTWMVARKKIENWLYWIVVDGVAVYMYWSKALYLTALLFVAYVIIVIIGYFEWKKHLTKQMAHG</sequence>
<protein>
    <recommendedName>
        <fullName evidence="4">Nicotinamide riboside transporter PnuC</fullName>
    </recommendedName>
</protein>
<evidence type="ECO:0000256" key="7">
    <source>
        <dbReference type="ARBA" id="ARBA00022692"/>
    </source>
</evidence>
<dbReference type="InterPro" id="IPR006419">
    <property type="entry name" value="NMN_transpt_PnuC"/>
</dbReference>